<gene>
    <name evidence="4" type="ORF">PV399_36165</name>
    <name evidence="5" type="ORF">PV666_38115</name>
</gene>
<accession>A0AAP6BI36</accession>
<proteinExistence type="predicted"/>
<dbReference type="InterPro" id="IPR050267">
    <property type="entry name" value="Anti-sigma-factor_SerPK"/>
</dbReference>
<keyword evidence="1" id="KW-0418">Kinase</keyword>
<dbReference type="InterPro" id="IPR036890">
    <property type="entry name" value="HATPase_C_sf"/>
</dbReference>
<dbReference type="Proteomes" id="UP001282288">
    <property type="component" value="Unassembled WGS sequence"/>
</dbReference>
<dbReference type="GO" id="GO:0005524">
    <property type="term" value="F:ATP binding"/>
    <property type="evidence" value="ECO:0007669"/>
    <property type="project" value="UniProtKB-KW"/>
</dbReference>
<evidence type="ECO:0000313" key="5">
    <source>
        <dbReference type="EMBL" id="MDX3023647.1"/>
    </source>
</evidence>
<dbReference type="EMBL" id="JARAWP010000028">
    <property type="protein sequence ID" value="MDX3023647.1"/>
    <property type="molecule type" value="Genomic_DNA"/>
</dbReference>
<dbReference type="Gene3D" id="3.30.565.10">
    <property type="entry name" value="Histidine kinase-like ATPase, C-terminal domain"/>
    <property type="match status" value="1"/>
</dbReference>
<name>A0AAP6BI36_9ACTN</name>
<feature type="domain" description="Histidine kinase/HSP90-like ATPase" evidence="3">
    <location>
        <begin position="53"/>
        <end position="151"/>
    </location>
</feature>
<protein>
    <submittedName>
        <fullName evidence="4">ATP-binding protein</fullName>
    </submittedName>
</protein>
<evidence type="ECO:0000256" key="1">
    <source>
        <dbReference type="ARBA" id="ARBA00022527"/>
    </source>
</evidence>
<organism evidence="4 7">
    <name type="scientific">Streptomyces acidiscabies</name>
    <dbReference type="NCBI Taxonomy" id="42234"/>
    <lineage>
        <taxon>Bacteria</taxon>
        <taxon>Bacillati</taxon>
        <taxon>Actinomycetota</taxon>
        <taxon>Actinomycetes</taxon>
        <taxon>Kitasatosporales</taxon>
        <taxon>Streptomycetaceae</taxon>
        <taxon>Streptomyces</taxon>
    </lineage>
</organism>
<keyword evidence="6" id="KW-1185">Reference proteome</keyword>
<comment type="caution">
    <text evidence="4">The sequence shown here is derived from an EMBL/GenBank/DDBJ whole genome shotgun (WGS) entry which is preliminary data.</text>
</comment>
<evidence type="ECO:0000259" key="3">
    <source>
        <dbReference type="Pfam" id="PF13581"/>
    </source>
</evidence>
<keyword evidence="1" id="KW-0808">Transferase</keyword>
<feature type="region of interest" description="Disordered" evidence="2">
    <location>
        <begin position="1"/>
        <end position="24"/>
    </location>
</feature>
<dbReference type="PANTHER" id="PTHR35526">
    <property type="entry name" value="ANTI-SIGMA-F FACTOR RSBW-RELATED"/>
    <property type="match status" value="1"/>
</dbReference>
<evidence type="ECO:0000313" key="7">
    <source>
        <dbReference type="Proteomes" id="UP001282288"/>
    </source>
</evidence>
<feature type="compositionally biased region" description="Basic and acidic residues" evidence="2">
    <location>
        <begin position="1"/>
        <end position="11"/>
    </location>
</feature>
<evidence type="ECO:0000256" key="2">
    <source>
        <dbReference type="SAM" id="MobiDB-lite"/>
    </source>
</evidence>
<dbReference type="Pfam" id="PF13581">
    <property type="entry name" value="HATPase_c_2"/>
    <property type="match status" value="1"/>
</dbReference>
<dbReference type="GO" id="GO:0004674">
    <property type="term" value="F:protein serine/threonine kinase activity"/>
    <property type="evidence" value="ECO:0007669"/>
    <property type="project" value="UniProtKB-KW"/>
</dbReference>
<keyword evidence="4" id="KW-0067">ATP-binding</keyword>
<dbReference type="Proteomes" id="UP001272987">
    <property type="component" value="Unassembled WGS sequence"/>
</dbReference>
<dbReference type="AlphaFoldDB" id="A0AAP6BI36"/>
<dbReference type="CDD" id="cd16936">
    <property type="entry name" value="HATPase_RsbW-like"/>
    <property type="match status" value="1"/>
</dbReference>
<keyword evidence="1" id="KW-0723">Serine/threonine-protein kinase</keyword>
<dbReference type="GeneID" id="75533986"/>
<dbReference type="SUPFAM" id="SSF55874">
    <property type="entry name" value="ATPase domain of HSP90 chaperone/DNA topoisomerase II/histidine kinase"/>
    <property type="match status" value="1"/>
</dbReference>
<dbReference type="RefSeq" id="WP_010354916.1">
    <property type="nucleotide sequence ID" value="NZ_BCMK01000033.1"/>
</dbReference>
<evidence type="ECO:0000313" key="4">
    <source>
        <dbReference type="EMBL" id="MDX2965123.1"/>
    </source>
</evidence>
<reference evidence="4 6" key="1">
    <citation type="journal article" date="2023" name="Microb. Genom.">
        <title>Mesoterricola silvestris gen. nov., sp. nov., Mesoterricola sediminis sp. nov., Geothrix oryzae sp. nov., Geothrix edaphica sp. nov., Geothrix rubra sp. nov., and Geothrix limicola sp. nov., six novel members of Acidobacteriota isolated from soils.</title>
        <authorList>
            <person name="Weisberg A.J."/>
            <person name="Pearce E."/>
            <person name="Kramer C.G."/>
            <person name="Chang J.H."/>
            <person name="Clarke C.R."/>
        </authorList>
    </citation>
    <scope>NUCLEOTIDE SEQUENCE</scope>
    <source>
        <strain evidence="5 6">NB05-1H</strain>
        <strain evidence="4">NRRL_B-16521</strain>
    </source>
</reference>
<keyword evidence="4" id="KW-0547">Nucleotide-binding</keyword>
<sequence>MLISHGDDDRPTLILTDTPTGPASRMAARLGLTPVEPTPHLPPTTTLTLPGEDLTSARKARHHIRTTAETHHLPPPRAYDLEIVTGELVANALEHTKSTTITLTCTFTPTTAVLTITDEGTGHPFLTCPTLTPDEEHGRGLLITDAIATRWGTCKTRRGLMVWAEVQLQAERPELTP</sequence>
<evidence type="ECO:0000313" key="6">
    <source>
        <dbReference type="Proteomes" id="UP001272987"/>
    </source>
</evidence>
<dbReference type="InterPro" id="IPR003594">
    <property type="entry name" value="HATPase_dom"/>
</dbReference>
<dbReference type="EMBL" id="JARAWC010000038">
    <property type="protein sequence ID" value="MDX2965123.1"/>
    <property type="molecule type" value="Genomic_DNA"/>
</dbReference>
<dbReference type="PANTHER" id="PTHR35526:SF3">
    <property type="entry name" value="ANTI-SIGMA-F FACTOR RSBW"/>
    <property type="match status" value="1"/>
</dbReference>